<accession>A0AA48I3L6</accession>
<dbReference type="EMBL" id="AP028213">
    <property type="protein sequence ID" value="BEI88737.1"/>
    <property type="molecule type" value="Genomic_DNA"/>
</dbReference>
<feature type="region of interest" description="Disordered" evidence="1">
    <location>
        <begin position="684"/>
        <end position="714"/>
    </location>
</feature>
<evidence type="ECO:0000313" key="2">
    <source>
        <dbReference type="EMBL" id="BEI88737.1"/>
    </source>
</evidence>
<sequence>MISVPDSAKRWALQPTPLPEVEDDEADEADDISILGNGSEWDDDWSPDAYTKPSTTEDNHSSNSPLAPYLPRLPATSQRSTVSAGSTSTFPSSSSSRAVSSSTATSTILCTPPSPHKSLTGFPALLEKYSYAGKVSSGKAVAPMSNSSTSVTTRRTEAKSLQHLLALFSRGVTHIPAHEIRTQTKKTILSGTYIESILYGDRLVLNAGEAALSAGGGRPASATRAIAACPARYGATNSLPAAMALAHAHCTMHDVFACDARLAPADDYYDILRGFLTALTDWPAVATRTDKPLDSDVLKILDLPPFEHGGGFSLGLRSEAFEVSLDSYGKRGVCGPALVPKMTEKNIIWSSSQQTLLDGWFPWLFVEPLGRCDDVSQGYIRLLSTMRTSLAMYSRLYKQAVEAQSAWCTPRTEATCIVYGLQTIGVTWHMFTMAEDDGQFATAILRQIGTEAKPRLRSIRDWLTCILVDHKVVAPAAPIPSGVAHLNLPSGIPIPDTTSGVAHLNLPSGIPIPDTTQTTHAVLTTPPCLDPHPATQLSPCNPSPQPSWNPWVEPFQPSRSNSLSTLSSALPHEPTTPDQAVEQIFAPAPRPLPLSIDTWRNLSTPYQFGRPTPPPFNYAAAYEYSWPLPSESSAARAGGFGTAYSSWTFPRHIPTAAIVPMKRAASGPMPEGQARAFRPRALLHSPGASRGSSTLGVDRISTPPPTLLSTARAY</sequence>
<reference evidence="2" key="1">
    <citation type="journal article" date="2023" name="BMC Genomics">
        <title>Chromosome-level genome assemblies of Cutaneotrichosporon spp. (Trichosporonales, Basidiomycota) reveal imbalanced evolution between nucleotide sequences and chromosome synteny.</title>
        <authorList>
            <person name="Kobayashi Y."/>
            <person name="Kayamori A."/>
            <person name="Aoki K."/>
            <person name="Shiwa Y."/>
            <person name="Matsutani M."/>
            <person name="Fujita N."/>
            <person name="Sugita T."/>
            <person name="Iwasaki W."/>
            <person name="Tanaka N."/>
            <person name="Takashima M."/>
        </authorList>
    </citation>
    <scope>NUCLEOTIDE SEQUENCE</scope>
    <source>
        <strain evidence="2">HIS019</strain>
    </source>
</reference>
<organism evidence="2 3">
    <name type="scientific">Cutaneotrichosporon cavernicola</name>
    <dbReference type="NCBI Taxonomy" id="279322"/>
    <lineage>
        <taxon>Eukaryota</taxon>
        <taxon>Fungi</taxon>
        <taxon>Dikarya</taxon>
        <taxon>Basidiomycota</taxon>
        <taxon>Agaricomycotina</taxon>
        <taxon>Tremellomycetes</taxon>
        <taxon>Trichosporonales</taxon>
        <taxon>Trichosporonaceae</taxon>
        <taxon>Cutaneotrichosporon</taxon>
    </lineage>
</organism>
<feature type="region of interest" description="Disordered" evidence="1">
    <location>
        <begin position="533"/>
        <end position="554"/>
    </location>
</feature>
<dbReference type="GeneID" id="85492608"/>
<evidence type="ECO:0000313" key="3">
    <source>
        <dbReference type="Proteomes" id="UP001233271"/>
    </source>
</evidence>
<protein>
    <submittedName>
        <fullName evidence="2">Uncharacterized protein</fullName>
    </submittedName>
</protein>
<proteinExistence type="predicted"/>
<feature type="region of interest" description="Disordered" evidence="1">
    <location>
        <begin position="1"/>
        <end position="98"/>
    </location>
</feature>
<gene>
    <name evidence="2" type="ORF">CcaverHIS019_0200990</name>
</gene>
<feature type="compositionally biased region" description="Acidic residues" evidence="1">
    <location>
        <begin position="20"/>
        <end position="31"/>
    </location>
</feature>
<feature type="compositionally biased region" description="Low complexity" evidence="1">
    <location>
        <begin position="83"/>
        <end position="98"/>
    </location>
</feature>
<dbReference type="RefSeq" id="XP_060454003.1">
    <property type="nucleotide sequence ID" value="XM_060597073.1"/>
</dbReference>
<evidence type="ECO:0000256" key="1">
    <source>
        <dbReference type="SAM" id="MobiDB-lite"/>
    </source>
</evidence>
<dbReference type="AlphaFoldDB" id="A0AA48I3L6"/>
<keyword evidence="3" id="KW-1185">Reference proteome</keyword>
<dbReference type="Proteomes" id="UP001233271">
    <property type="component" value="Chromosome 2"/>
</dbReference>
<name>A0AA48I3L6_9TREE</name>
<dbReference type="KEGG" id="ccac:CcaHIS019_0200990"/>